<dbReference type="PANTHER" id="PTHR43649">
    <property type="entry name" value="ARABINOSE-BINDING PROTEIN-RELATED"/>
    <property type="match status" value="1"/>
</dbReference>
<dbReference type="EMBL" id="FNZK01000018">
    <property type="protein sequence ID" value="SEJ82152.1"/>
    <property type="molecule type" value="Genomic_DNA"/>
</dbReference>
<keyword evidence="7" id="KW-1185">Reference proteome</keyword>
<dbReference type="AlphaFoldDB" id="A0A1H7C512"/>
<dbReference type="Proteomes" id="UP000199662">
    <property type="component" value="Unassembled WGS sequence"/>
</dbReference>
<evidence type="ECO:0000313" key="7">
    <source>
        <dbReference type="Proteomes" id="UP000199662"/>
    </source>
</evidence>
<dbReference type="CDD" id="cd14748">
    <property type="entry name" value="PBP2_UgpB"/>
    <property type="match status" value="1"/>
</dbReference>
<dbReference type="InterPro" id="IPR006059">
    <property type="entry name" value="SBP"/>
</dbReference>
<dbReference type="RefSeq" id="WP_091833929.1">
    <property type="nucleotide sequence ID" value="NZ_FNZK01000018.1"/>
</dbReference>
<dbReference type="PANTHER" id="PTHR43649:SF31">
    <property type="entry name" value="SN-GLYCEROL-3-PHOSPHATE-BINDING PERIPLASMIC PROTEIN UGPB"/>
    <property type="match status" value="1"/>
</dbReference>
<dbReference type="GO" id="GO:0030313">
    <property type="term" value="C:cell envelope"/>
    <property type="evidence" value="ECO:0007669"/>
    <property type="project" value="UniProtKB-SubCell"/>
</dbReference>
<name>A0A1H7C512_9FIRM</name>
<keyword evidence="4 5" id="KW-0732">Signal</keyword>
<dbReference type="InterPro" id="IPR050490">
    <property type="entry name" value="Bact_solute-bd_prot1"/>
</dbReference>
<evidence type="ECO:0000256" key="2">
    <source>
        <dbReference type="ARBA" id="ARBA00008520"/>
    </source>
</evidence>
<gene>
    <name evidence="6" type="ORF">SAMN05660742_11856</name>
</gene>
<dbReference type="SUPFAM" id="SSF53850">
    <property type="entry name" value="Periplasmic binding protein-like II"/>
    <property type="match status" value="1"/>
</dbReference>
<sequence length="436" mass="48188">MKKLKALVIAMTVLSLTTFIGGCGQSGEKKEANSNKDKVVIEYWHINGDSLGGRANDQMIKAFNASQDKIEVVGRFIPDTYKGLMQNLQAEAAAGKAPAIVQVGWAYKEYFGNNFKYIQPEELINKYFPDDKQWFENKFTKPVRALAMNQKNQQVGLPYGLSTPILYLNLDILQQAGVDPQTLTTWTAIRDASKKIKDTSGKYGLYIAENAYTWEIQQLLESNGTKYIQDGKAAFASAEGIEAYQLMADMILKDKSALHIDGKQGVQSFIQGDVGMHFNTVAYSRMIKDGTKANITAIPAPGWDGKQASYSVPAGGNLLAITAQTEAQQKAAWEFLKYLYQPDNIGIWLNDTGYIPPTADAIENETVKKLVTEDPFIKVAYDSSKYIDSWVAFPGSKGLQAEQILIDLRDKVLGGTVTVSEGLKKTQDEINVLISK</sequence>
<evidence type="ECO:0000256" key="1">
    <source>
        <dbReference type="ARBA" id="ARBA00004196"/>
    </source>
</evidence>
<dbReference type="Gene3D" id="3.40.190.10">
    <property type="entry name" value="Periplasmic binding protein-like II"/>
    <property type="match status" value="2"/>
</dbReference>
<keyword evidence="6" id="KW-0762">Sugar transport</keyword>
<evidence type="ECO:0000256" key="3">
    <source>
        <dbReference type="ARBA" id="ARBA00022448"/>
    </source>
</evidence>
<dbReference type="Pfam" id="PF13416">
    <property type="entry name" value="SBP_bac_8"/>
    <property type="match status" value="1"/>
</dbReference>
<proteinExistence type="inferred from homology"/>
<accession>A0A1H7C512</accession>
<feature type="signal peptide" evidence="5">
    <location>
        <begin position="1"/>
        <end position="20"/>
    </location>
</feature>
<dbReference type="STRING" id="84035.SAMN05660742_11856"/>
<protein>
    <submittedName>
        <fullName evidence="6">Multiple sugar transport system substrate-binding protein</fullName>
    </submittedName>
</protein>
<evidence type="ECO:0000313" key="6">
    <source>
        <dbReference type="EMBL" id="SEJ82152.1"/>
    </source>
</evidence>
<organism evidence="6 7">
    <name type="scientific">Propionispira arboris</name>
    <dbReference type="NCBI Taxonomy" id="84035"/>
    <lineage>
        <taxon>Bacteria</taxon>
        <taxon>Bacillati</taxon>
        <taxon>Bacillota</taxon>
        <taxon>Negativicutes</taxon>
        <taxon>Selenomonadales</taxon>
        <taxon>Selenomonadaceae</taxon>
        <taxon>Propionispira</taxon>
    </lineage>
</organism>
<reference evidence="6 7" key="1">
    <citation type="submission" date="2016-10" db="EMBL/GenBank/DDBJ databases">
        <authorList>
            <person name="de Groot N.N."/>
        </authorList>
    </citation>
    <scope>NUCLEOTIDE SEQUENCE [LARGE SCALE GENOMIC DNA]</scope>
    <source>
        <strain evidence="6 7">DSM 2179</strain>
    </source>
</reference>
<dbReference type="PROSITE" id="PS51257">
    <property type="entry name" value="PROKAR_LIPOPROTEIN"/>
    <property type="match status" value="1"/>
</dbReference>
<feature type="chain" id="PRO_5038838346" evidence="5">
    <location>
        <begin position="21"/>
        <end position="436"/>
    </location>
</feature>
<keyword evidence="3" id="KW-0813">Transport</keyword>
<evidence type="ECO:0000256" key="5">
    <source>
        <dbReference type="SAM" id="SignalP"/>
    </source>
</evidence>
<evidence type="ECO:0000256" key="4">
    <source>
        <dbReference type="ARBA" id="ARBA00022729"/>
    </source>
</evidence>
<comment type="similarity">
    <text evidence="2">Belongs to the bacterial solute-binding protein 1 family.</text>
</comment>
<comment type="subcellular location">
    <subcellularLocation>
        <location evidence="1">Cell envelope</location>
    </subcellularLocation>
</comment>